<dbReference type="InterPro" id="IPR041677">
    <property type="entry name" value="DNA2/NAM7_AAA_11"/>
</dbReference>
<gene>
    <name evidence="5" type="ORF">BCR43DRAFT_122262</name>
</gene>
<protein>
    <submittedName>
        <fullName evidence="5">P-loop containing nucleoside triphosphate hydrolase protein</fullName>
    </submittedName>
</protein>
<organism evidence="5 6">
    <name type="scientific">Syncephalastrum racemosum</name>
    <name type="common">Filamentous fungus</name>
    <dbReference type="NCBI Taxonomy" id="13706"/>
    <lineage>
        <taxon>Eukaryota</taxon>
        <taxon>Fungi</taxon>
        <taxon>Fungi incertae sedis</taxon>
        <taxon>Mucoromycota</taxon>
        <taxon>Mucoromycotina</taxon>
        <taxon>Mucoromycetes</taxon>
        <taxon>Mucorales</taxon>
        <taxon>Syncephalastraceae</taxon>
        <taxon>Syncephalastrum</taxon>
    </lineage>
</organism>
<dbReference type="InterPro" id="IPR018838">
    <property type="entry name" value="ZGRF1-like_N"/>
</dbReference>
<sequence>MDLDGTSTIAYYDILFTAQKLKKFKTWQDGRMKYYSFNKKLEIYDEKGYNIDRKFSRTGRPEAGDEIEFDGHVVTVESYLSDEVVANQATSVPPATTRMAPQVPLATLQPRAQQQVVPTAQSPTAPSSPSFRDLQATSVQRPRKRLRGPGMPRRSTTNPEPSEPRQHQTPSTRHTPPSPTPAPVHRNNTVLLPYQDPSRNILPEGAPRASMSGPMQSEANPISLRLAPESRIPPSVQAKQSLPQAVQQPDQLMQPMSIQATGPPSPTRPISLKPSSPEHQQPSPPQRRSRVGLSKRNATVLHDISLTETALPATAASPKRRSIETGSGSTPSRSNTPNTSSATGNRGTSSTSNALSTSNMSSAPSTSAFVSGSAIESLEKQQAQDTSISPFRVPSTSDKGVYLPLALTFPGRDKALTTLKARKPPKRTQTIPTRFSNSEKYKDTFRRALHEHFQILLLNYAIYYHSVARKAPERGDTERYFRSKGLGFYGGCKLESEHRYSGSTRFRLRLSNREHHSKYSKDDVWVISKTRAFEPHGTFLGRSTYYGPFSDGKIEVACVAQRDERIANSLVSDGSDVFALRTISGSSEFMMLDALSDSLDALPLLPHILSEPQQKGKRKQLHPPRPLDHIRLTRQDNIDVAARLDEAAIHYTLNPDQESVLRQVAKSIIVAPGWNEEPGFPITLVHGVFGAGKSYLAAVIIIFLRDIVDTVNDAREPNDQILFRIMISSMTNVAVDRILASLLELGYDAFVRIGSLKKIAKNILPYTVQSKFSGNDELKELELMLEDPQNSEEDSDYIATAIQKFRKREYNLTAQTAGVVGTTCVASVFEVFEDSVFGLVLLDEASQLMEPLTLVPLVRFRTSRLILVGDPLQLPPTLTTTSEDAQIGQGLDKTLFDRLTELGIASIMLRTQYRCHPAISGVSNQLFYQKRLMDGVTVRNRKSLIEGLPPLTFVDVMGQEERNIRSNSFSNQAEVALIGHAIEHLLELGLDASAIGVIALYKEQVDRLYAFLGANLQGKRRAIQGGEKDVILLSTVRTTESGFIDNHQRVNVALTRAKRHLIILGKQELLTSNNLWTDILMHCQDSSMTGNEFVQLLAKLQATVNES</sequence>
<dbReference type="PANTHER" id="PTHR10887:SF518">
    <property type="entry name" value="RNA HELICASE NONSENSE MRNA REDUCING FACTOR"/>
    <property type="match status" value="1"/>
</dbReference>
<feature type="domain" description="5'-3' DNA helicase ZGRF1-like N-terminal" evidence="2">
    <location>
        <begin position="11"/>
        <end position="81"/>
    </location>
</feature>
<dbReference type="InterPro" id="IPR041679">
    <property type="entry name" value="DNA2/NAM7-like_C"/>
</dbReference>
<feature type="region of interest" description="Disordered" evidence="1">
    <location>
        <begin position="256"/>
        <end position="367"/>
    </location>
</feature>
<dbReference type="STRING" id="13706.A0A1X2GZ68"/>
<evidence type="ECO:0000259" key="3">
    <source>
        <dbReference type="Pfam" id="PF13086"/>
    </source>
</evidence>
<feature type="region of interest" description="Disordered" evidence="1">
    <location>
        <begin position="110"/>
        <end position="218"/>
    </location>
</feature>
<feature type="compositionally biased region" description="Low complexity" evidence="1">
    <location>
        <begin position="348"/>
        <end position="367"/>
    </location>
</feature>
<feature type="compositionally biased region" description="Low complexity" evidence="1">
    <location>
        <begin position="325"/>
        <end position="341"/>
    </location>
</feature>
<proteinExistence type="predicted"/>
<dbReference type="InParanoid" id="A0A1X2GZ68"/>
<evidence type="ECO:0000256" key="1">
    <source>
        <dbReference type="SAM" id="MobiDB-lite"/>
    </source>
</evidence>
<comment type="caution">
    <text evidence="5">The sequence shown here is derived from an EMBL/GenBank/DDBJ whole genome shotgun (WGS) entry which is preliminary data.</text>
</comment>
<feature type="domain" description="DNA2/NAM7 helicase helicase" evidence="3">
    <location>
        <begin position="791"/>
        <end position="879"/>
    </location>
</feature>
<name>A0A1X2GZ68_SYNRA</name>
<dbReference type="Pfam" id="PF10382">
    <property type="entry name" value="ZGRF1-like_N"/>
    <property type="match status" value="1"/>
</dbReference>
<dbReference type="InterPro" id="IPR047187">
    <property type="entry name" value="SF1_C_Upf1"/>
</dbReference>
<keyword evidence="5" id="KW-0378">Hydrolase</keyword>
<accession>A0A1X2GZ68</accession>
<dbReference type="Pfam" id="PF13086">
    <property type="entry name" value="AAA_11"/>
    <property type="match status" value="1"/>
</dbReference>
<evidence type="ECO:0000259" key="4">
    <source>
        <dbReference type="Pfam" id="PF13087"/>
    </source>
</evidence>
<dbReference type="AlphaFoldDB" id="A0A1X2GZ68"/>
<feature type="compositionally biased region" description="Low complexity" evidence="1">
    <location>
        <begin position="118"/>
        <end position="130"/>
    </location>
</feature>
<evidence type="ECO:0000313" key="5">
    <source>
        <dbReference type="EMBL" id="ORY89556.1"/>
    </source>
</evidence>
<reference evidence="5 6" key="1">
    <citation type="submission" date="2016-07" db="EMBL/GenBank/DDBJ databases">
        <title>Pervasive Adenine N6-methylation of Active Genes in Fungi.</title>
        <authorList>
            <consortium name="DOE Joint Genome Institute"/>
            <person name="Mondo S.J."/>
            <person name="Dannebaum R.O."/>
            <person name="Kuo R.C."/>
            <person name="Labutti K."/>
            <person name="Haridas S."/>
            <person name="Kuo A."/>
            <person name="Salamov A."/>
            <person name="Ahrendt S.R."/>
            <person name="Lipzen A."/>
            <person name="Sullivan W."/>
            <person name="Andreopoulos W.B."/>
            <person name="Clum A."/>
            <person name="Lindquist E."/>
            <person name="Daum C."/>
            <person name="Ramamoorthy G.K."/>
            <person name="Gryganskyi A."/>
            <person name="Culley D."/>
            <person name="Magnuson J.K."/>
            <person name="James T.Y."/>
            <person name="O'Malley M.A."/>
            <person name="Stajich J.E."/>
            <person name="Spatafora J.W."/>
            <person name="Visel A."/>
            <person name="Grigoriev I.V."/>
        </authorList>
    </citation>
    <scope>NUCLEOTIDE SEQUENCE [LARGE SCALE GENOMIC DNA]</scope>
    <source>
        <strain evidence="5 6">NRRL 2496</strain>
    </source>
</reference>
<dbReference type="InterPro" id="IPR027417">
    <property type="entry name" value="P-loop_NTPase"/>
</dbReference>
<dbReference type="CDD" id="cd18808">
    <property type="entry name" value="SF1_C_Upf1"/>
    <property type="match status" value="1"/>
</dbReference>
<dbReference type="SUPFAM" id="SSF52540">
    <property type="entry name" value="P-loop containing nucleoside triphosphate hydrolases"/>
    <property type="match status" value="1"/>
</dbReference>
<dbReference type="PANTHER" id="PTHR10887">
    <property type="entry name" value="DNA2/NAM7 HELICASE FAMILY"/>
    <property type="match status" value="1"/>
</dbReference>
<evidence type="ECO:0000313" key="6">
    <source>
        <dbReference type="Proteomes" id="UP000242180"/>
    </source>
</evidence>
<dbReference type="EMBL" id="MCGN01000014">
    <property type="protein sequence ID" value="ORY89556.1"/>
    <property type="molecule type" value="Genomic_DNA"/>
</dbReference>
<dbReference type="InterPro" id="IPR045055">
    <property type="entry name" value="DNA2/NAM7-like"/>
</dbReference>
<dbReference type="Pfam" id="PF13087">
    <property type="entry name" value="AAA_12"/>
    <property type="match status" value="1"/>
</dbReference>
<keyword evidence="6" id="KW-1185">Reference proteome</keyword>
<evidence type="ECO:0000259" key="2">
    <source>
        <dbReference type="Pfam" id="PF10382"/>
    </source>
</evidence>
<dbReference type="GO" id="GO:0016787">
    <property type="term" value="F:hydrolase activity"/>
    <property type="evidence" value="ECO:0007669"/>
    <property type="project" value="UniProtKB-KW"/>
</dbReference>
<dbReference type="Proteomes" id="UP000242180">
    <property type="component" value="Unassembled WGS sequence"/>
</dbReference>
<dbReference type="OMA" id="KKFKTWQ"/>
<dbReference type="OrthoDB" id="6513042at2759"/>
<dbReference type="GO" id="GO:0004386">
    <property type="term" value="F:helicase activity"/>
    <property type="evidence" value="ECO:0007669"/>
    <property type="project" value="InterPro"/>
</dbReference>
<feature type="domain" description="DNA2/NAM7 helicase-like C-terminal" evidence="4">
    <location>
        <begin position="891"/>
        <end position="1067"/>
    </location>
</feature>
<dbReference type="Gene3D" id="3.40.50.300">
    <property type="entry name" value="P-loop containing nucleotide triphosphate hydrolases"/>
    <property type="match status" value="2"/>
</dbReference>